<dbReference type="Gene3D" id="3.40.50.850">
    <property type="entry name" value="Isochorismatase-like"/>
    <property type="match status" value="1"/>
</dbReference>
<dbReference type="PANTHER" id="PTHR43540">
    <property type="entry name" value="PEROXYUREIDOACRYLATE/UREIDOACRYLATE AMIDOHYDROLASE-RELATED"/>
    <property type="match status" value="1"/>
</dbReference>
<feature type="domain" description="Isochorismatase-like" evidence="3">
    <location>
        <begin position="7"/>
        <end position="182"/>
    </location>
</feature>
<comment type="caution">
    <text evidence="4">The sequence shown here is derived from an EMBL/GenBank/DDBJ whole genome shotgun (WGS) entry which is preliminary data.</text>
</comment>
<reference evidence="4" key="1">
    <citation type="submission" date="2022-07" db="EMBL/GenBank/DDBJ databases">
        <title>Taxonomy of Aspergillus series Nigri: significant species reduction supported by multi-species coalescent approaches.</title>
        <authorList>
            <person name="Bian C."/>
            <person name="Kusuya Y."/>
            <person name="Sklenar F."/>
            <person name="D'hooge E."/>
            <person name="Yaguchi T."/>
            <person name="Takahashi H."/>
            <person name="Hubka V."/>
        </authorList>
    </citation>
    <scope>NUCLEOTIDE SEQUENCE</scope>
    <source>
        <strain evidence="4">CBS 733.88</strain>
    </source>
</reference>
<evidence type="ECO:0000313" key="5">
    <source>
        <dbReference type="Proteomes" id="UP001143548"/>
    </source>
</evidence>
<evidence type="ECO:0000256" key="1">
    <source>
        <dbReference type="ARBA" id="ARBA00006336"/>
    </source>
</evidence>
<dbReference type="EMBL" id="BROQ01000113">
    <property type="protein sequence ID" value="GKZ25499.1"/>
    <property type="molecule type" value="Genomic_DNA"/>
</dbReference>
<comment type="similarity">
    <text evidence="1">Belongs to the isochorismatase family.</text>
</comment>
<dbReference type="InterPro" id="IPR036380">
    <property type="entry name" value="Isochorismatase-like_sf"/>
</dbReference>
<dbReference type="InterPro" id="IPR050272">
    <property type="entry name" value="Isochorismatase-like_hydrls"/>
</dbReference>
<evidence type="ECO:0000313" key="4">
    <source>
        <dbReference type="EMBL" id="GKZ25499.1"/>
    </source>
</evidence>
<proteinExistence type="inferred from homology"/>
<dbReference type="GO" id="GO:0016787">
    <property type="term" value="F:hydrolase activity"/>
    <property type="evidence" value="ECO:0007669"/>
    <property type="project" value="UniProtKB-KW"/>
</dbReference>
<dbReference type="InterPro" id="IPR000868">
    <property type="entry name" value="Isochorismatase-like_dom"/>
</dbReference>
<dbReference type="Proteomes" id="UP001143548">
    <property type="component" value="Unassembled WGS sequence"/>
</dbReference>
<dbReference type="PANTHER" id="PTHR43540:SF1">
    <property type="entry name" value="ISOCHORISMATASE HYDROLASE"/>
    <property type="match status" value="1"/>
</dbReference>
<evidence type="ECO:0000256" key="2">
    <source>
        <dbReference type="ARBA" id="ARBA00022801"/>
    </source>
</evidence>
<keyword evidence="2" id="KW-0378">Hydrolase</keyword>
<gene>
    <name evidence="4" type="ORF">AbraCBS73388_001135</name>
</gene>
<accession>A0A9W5YXB3</accession>
<dbReference type="AlphaFoldDB" id="A0A9W5YXB3"/>
<dbReference type="SUPFAM" id="SSF52499">
    <property type="entry name" value="Isochorismatase-like hydrolases"/>
    <property type="match status" value="1"/>
</dbReference>
<dbReference type="CDD" id="cd00431">
    <property type="entry name" value="cysteine_hydrolases"/>
    <property type="match status" value="1"/>
</dbReference>
<protein>
    <recommendedName>
        <fullName evidence="3">Isochorismatase-like domain-containing protein</fullName>
    </recommendedName>
</protein>
<organism evidence="4 5">
    <name type="scientific">Aspergillus brasiliensis</name>
    <dbReference type="NCBI Taxonomy" id="319629"/>
    <lineage>
        <taxon>Eukaryota</taxon>
        <taxon>Fungi</taxon>
        <taxon>Dikarya</taxon>
        <taxon>Ascomycota</taxon>
        <taxon>Pezizomycotina</taxon>
        <taxon>Eurotiomycetes</taxon>
        <taxon>Eurotiomycetidae</taxon>
        <taxon>Eurotiales</taxon>
        <taxon>Aspergillaceae</taxon>
        <taxon>Aspergillus</taxon>
        <taxon>Aspergillus subgen. Circumdati</taxon>
    </lineage>
</organism>
<dbReference type="Pfam" id="PF00857">
    <property type="entry name" value="Isochorismatase"/>
    <property type="match status" value="1"/>
</dbReference>
<evidence type="ECO:0000259" key="3">
    <source>
        <dbReference type="Pfam" id="PF00857"/>
    </source>
</evidence>
<sequence length="189" mass="20855">MATKKVALLLLDIQNGIVNRLEKPTTQYLQTLSSVTQAARNAQINTIHVVTAFRAGFPECNPRNSSTAKVKEWGIFRDNHESTQVHSAVSPLEEEPVITKRRVSAFTGTELDMILRSWGVTELVVGGLITSGAVLSTVRAAADLDYGVTVLEDGCMDRDAELHRVLMEKVFMRQGRVISSEDWVGEISK</sequence>
<name>A0A9W5YXB3_9EURO</name>